<organism evidence="3 4">
    <name type="scientific">Drosophila pseudoobscura pseudoobscura</name>
    <name type="common">Fruit fly</name>
    <dbReference type="NCBI Taxonomy" id="46245"/>
    <lineage>
        <taxon>Eukaryota</taxon>
        <taxon>Metazoa</taxon>
        <taxon>Ecdysozoa</taxon>
        <taxon>Arthropoda</taxon>
        <taxon>Hexapoda</taxon>
        <taxon>Insecta</taxon>
        <taxon>Pterygota</taxon>
        <taxon>Neoptera</taxon>
        <taxon>Endopterygota</taxon>
        <taxon>Diptera</taxon>
        <taxon>Brachycera</taxon>
        <taxon>Muscomorpha</taxon>
        <taxon>Ephydroidea</taxon>
        <taxon>Drosophilidae</taxon>
        <taxon>Drosophila</taxon>
        <taxon>Sophophora</taxon>
    </lineage>
</organism>
<dbReference type="GO" id="GO:0005737">
    <property type="term" value="C:cytoplasm"/>
    <property type="evidence" value="ECO:0007669"/>
    <property type="project" value="TreeGrafter"/>
</dbReference>
<evidence type="ECO:0000313" key="3">
    <source>
        <dbReference type="Proteomes" id="UP000001819"/>
    </source>
</evidence>
<dbReference type="Gene3D" id="3.80.10.10">
    <property type="entry name" value="Ribonuclease Inhibitor"/>
    <property type="match status" value="1"/>
</dbReference>
<dbReference type="PANTHER" id="PTHR48051">
    <property type="match status" value="1"/>
</dbReference>
<dbReference type="InParanoid" id="A0A6I8W968"/>
<dbReference type="AlphaFoldDB" id="A0A6I8W968"/>
<dbReference type="KEGG" id="dpo:117184903"/>
<proteinExistence type="predicted"/>
<dbReference type="InterPro" id="IPR032675">
    <property type="entry name" value="LRR_dom_sf"/>
</dbReference>
<dbReference type="InterPro" id="IPR050216">
    <property type="entry name" value="LRR_domain-containing"/>
</dbReference>
<dbReference type="PANTHER" id="PTHR48051:SF54">
    <property type="entry name" value="LEUCINE-RICH REPEAT-CONTAINING PROTEIN"/>
    <property type="match status" value="1"/>
</dbReference>
<keyword evidence="1" id="KW-0433">Leucine-rich repeat</keyword>
<dbReference type="RefSeq" id="XP_033239933.1">
    <property type="nucleotide sequence ID" value="XM_033384042.1"/>
</dbReference>
<evidence type="ECO:0000313" key="4">
    <source>
        <dbReference type="RefSeq" id="XP_033239933.1"/>
    </source>
</evidence>
<keyword evidence="3" id="KW-1185">Reference proteome</keyword>
<sequence length="199" mass="22637">MDQETLMNAVNPLISKCQIASSTGILDLNDSQLTEIPDEVFNFMSNAGTEIKHCDLSGNLMEEIQPKLALDFKFITNLNIAHNLLATLPKEIGNLRALESLDISCNYLFELPDVVFKLPHLIYLYAQDNFITEIDVEKPIESDNLALVDLRYNTLEPEFLRKLMNTPTTFRLVLNDADMTENDFDDDDDQDDDDGFIKN</sequence>
<protein>
    <submittedName>
        <fullName evidence="4">Leucine-rich repeat-containing protein 69-like isoform X1</fullName>
    </submittedName>
</protein>
<dbReference type="SUPFAM" id="SSF52058">
    <property type="entry name" value="L domain-like"/>
    <property type="match status" value="1"/>
</dbReference>
<reference evidence="4" key="1">
    <citation type="submission" date="2025-08" db="UniProtKB">
        <authorList>
            <consortium name="RefSeq"/>
        </authorList>
    </citation>
    <scope>IDENTIFICATION</scope>
    <source>
        <strain evidence="4">MV-25-SWS-2005</strain>
        <tissue evidence="4">Whole body</tissue>
    </source>
</reference>
<evidence type="ECO:0000256" key="1">
    <source>
        <dbReference type="ARBA" id="ARBA00022614"/>
    </source>
</evidence>
<name>A0A6I8W968_DROPS</name>
<gene>
    <name evidence="4" type="primary">LOC117184903</name>
</gene>
<dbReference type="ExpressionAtlas" id="A0A6I8W968">
    <property type="expression patterns" value="baseline"/>
</dbReference>
<keyword evidence="2" id="KW-0677">Repeat</keyword>
<evidence type="ECO:0000256" key="2">
    <source>
        <dbReference type="ARBA" id="ARBA00022737"/>
    </source>
</evidence>
<accession>A0A6I8W968</accession>
<dbReference type="Proteomes" id="UP000001819">
    <property type="component" value="Chromosome X"/>
</dbReference>